<dbReference type="InterPro" id="IPR017900">
    <property type="entry name" value="4Fe4S_Fe_S_CS"/>
</dbReference>
<dbReference type="PROSITE" id="PS51379">
    <property type="entry name" value="4FE4S_FER_2"/>
    <property type="match status" value="2"/>
</dbReference>
<evidence type="ECO:0000259" key="4">
    <source>
        <dbReference type="PROSITE" id="PS51379"/>
    </source>
</evidence>
<dbReference type="EMBL" id="DACTBT010000016">
    <property type="protein sequence ID" value="HAT4298902.1"/>
    <property type="molecule type" value="Genomic_DNA"/>
</dbReference>
<accession>A0AAN5NCX5</accession>
<protein>
    <submittedName>
        <fullName evidence="5">4Fe-4S dicluster domain-containing protein</fullName>
    </submittedName>
    <submittedName>
        <fullName evidence="6">Polysaccharide pyruvyl transferase family protein</fullName>
    </submittedName>
</protein>
<dbReference type="Gene3D" id="3.30.70.20">
    <property type="match status" value="1"/>
</dbReference>
<evidence type="ECO:0000256" key="3">
    <source>
        <dbReference type="ARBA" id="ARBA00023014"/>
    </source>
</evidence>
<dbReference type="InterPro" id="IPR052977">
    <property type="entry name" value="Polyferredoxin-like_ET"/>
</dbReference>
<dbReference type="PANTHER" id="PTHR43193">
    <property type="match status" value="1"/>
</dbReference>
<dbReference type="GO" id="GO:0046872">
    <property type="term" value="F:metal ion binding"/>
    <property type="evidence" value="ECO:0007669"/>
    <property type="project" value="UniProtKB-KW"/>
</dbReference>
<dbReference type="GO" id="GO:0051536">
    <property type="term" value="F:iron-sulfur cluster binding"/>
    <property type="evidence" value="ECO:0007669"/>
    <property type="project" value="UniProtKB-KW"/>
</dbReference>
<evidence type="ECO:0000313" key="7">
    <source>
        <dbReference type="Proteomes" id="UP000668358"/>
    </source>
</evidence>
<evidence type="ECO:0000313" key="8">
    <source>
        <dbReference type="Proteomes" id="UP000855421"/>
    </source>
</evidence>
<keyword evidence="2" id="KW-0408">Iron</keyword>
<dbReference type="Pfam" id="PF12838">
    <property type="entry name" value="Fer4_7"/>
    <property type="match status" value="1"/>
</dbReference>
<evidence type="ECO:0000313" key="5">
    <source>
        <dbReference type="EMBL" id="HAT4298902.1"/>
    </source>
</evidence>
<organism evidence="5 8">
    <name type="scientific">Clostridium perfringens</name>
    <dbReference type="NCBI Taxonomy" id="1502"/>
    <lineage>
        <taxon>Bacteria</taxon>
        <taxon>Bacillati</taxon>
        <taxon>Bacillota</taxon>
        <taxon>Clostridia</taxon>
        <taxon>Eubacteriales</taxon>
        <taxon>Clostridiaceae</taxon>
        <taxon>Clostridium</taxon>
    </lineage>
</organism>
<evidence type="ECO:0000256" key="1">
    <source>
        <dbReference type="ARBA" id="ARBA00022723"/>
    </source>
</evidence>
<dbReference type="GO" id="GO:0016740">
    <property type="term" value="F:transferase activity"/>
    <property type="evidence" value="ECO:0007669"/>
    <property type="project" value="UniProtKB-KW"/>
</dbReference>
<keyword evidence="1" id="KW-0479">Metal-binding</keyword>
<feature type="domain" description="4Fe-4S ferredoxin-type" evidence="4">
    <location>
        <begin position="376"/>
        <end position="406"/>
    </location>
</feature>
<sequence>MKIGIMTWFHYHNYGTALQLTALCHTLKKMGHSVKVINYKPNITVNKLGGSNIAIEYLNKIPNKIKNRGLRHYTNQEREQLFDDFYNFLSFTNEVVTLSDFQELNNEFDFFVCGSDQIWSPLNFNPRYFLDFVRDEEKMIAYAPSLGVSSFDDEDIKKQIINLVNRFKFVSVREQQGVEMLQPFVNLKVNRALDPTFLLNVDDWSMYASKDSEEGRYLLTYFLGKNDKTWKCVDKIAKKYGLEVKVIPVFESDLSRKGCIKKPIGPSQFLNLIKNAAYICTDSFHGVAFSINFKRQFSVFERFNKKSKTSQNSRIYNILKIGGLENRLISGENQLNCINEIDYETVEFELMKERLASLSYLENSLNSKLSCDSKFNKVIGNEMDLCCGCGACDKVCPVNAIKIKRNKDGFFNAKVDKDICIECGQCYNVCSFKGINNSMYIKDRNLYSYKSKDQCVLMSSSSGGIGFDTAKYFNENGYAIVGCHFNIEKECAEHILIEPNSVEKLYLLQGSKYMQSDFTNVIEQILNCQSPIVVFGTPCEIAGLKKLLEHKRIIKEIIYIDIICHGVPSYNLWKKYEDYLCENYGMKPGTIHVNFRDKDKGWRTKYIKIRSDNKFISQYQDNNYYFKMFEACNAFSKACYECRWRDKSEADIRIGDYWGDKFSEDKTGVNMVITMTSKGNEIIRKLSYLENAVIQEQDINDYFISQQTINIAKPVYYDRLMKNLNSKSVAIEEIDKEFVEPIIKRRKISSKIQKMKSVIKK</sequence>
<name>A0AAN5NCX5_CLOPF</name>
<dbReference type="Proteomes" id="UP000855421">
    <property type="component" value="Unassembled WGS sequence"/>
</dbReference>
<dbReference type="Proteomes" id="UP000668358">
    <property type="component" value="Unassembled WGS sequence"/>
</dbReference>
<dbReference type="SUPFAM" id="SSF54862">
    <property type="entry name" value="4Fe-4S ferredoxins"/>
    <property type="match status" value="1"/>
</dbReference>
<dbReference type="InterPro" id="IPR017896">
    <property type="entry name" value="4Fe4S_Fe-S-bd"/>
</dbReference>
<dbReference type="EMBL" id="JAENRE010000005">
    <property type="protein sequence ID" value="MBO3417188.1"/>
    <property type="molecule type" value="Genomic_DNA"/>
</dbReference>
<dbReference type="PANTHER" id="PTHR43193:SF2">
    <property type="entry name" value="POLYFERREDOXIN PROTEIN FWDF"/>
    <property type="match status" value="1"/>
</dbReference>
<dbReference type="Pfam" id="PF04432">
    <property type="entry name" value="FrhB_FdhB_C"/>
    <property type="match status" value="1"/>
</dbReference>
<dbReference type="PROSITE" id="PS00198">
    <property type="entry name" value="4FE4S_FER_1"/>
    <property type="match status" value="1"/>
</dbReference>
<reference evidence="6 7" key="3">
    <citation type="submission" date="2020-12" db="EMBL/GenBank/DDBJ databases">
        <title>Comparative genomics of Clostridium perfringens reveals patterns of host-associated phylogenetic clades and virulence factors.</title>
        <authorList>
            <person name="Smith A.H."/>
            <person name="Geier R."/>
        </authorList>
    </citation>
    <scope>NUCLEOTIDE SEQUENCE [LARGE SCALE GENOMIC DNA]</scope>
    <source>
        <strain evidence="6 7">CHD15829P</strain>
    </source>
</reference>
<dbReference type="AlphaFoldDB" id="A0AAN5NCX5"/>
<keyword evidence="6" id="KW-0808">Transferase</keyword>
<evidence type="ECO:0000256" key="2">
    <source>
        <dbReference type="ARBA" id="ARBA00023004"/>
    </source>
</evidence>
<dbReference type="Pfam" id="PF04230">
    <property type="entry name" value="PS_pyruv_trans"/>
    <property type="match status" value="1"/>
</dbReference>
<dbReference type="RefSeq" id="WP_110003164.1">
    <property type="nucleotide sequence ID" value="NZ_CATNZI010000002.1"/>
</dbReference>
<keyword evidence="3" id="KW-0411">Iron-sulfur</keyword>
<dbReference type="InterPro" id="IPR007525">
    <property type="entry name" value="FrhB_FdhB_C"/>
</dbReference>
<evidence type="ECO:0000313" key="6">
    <source>
        <dbReference type="EMBL" id="MBO3417188.1"/>
    </source>
</evidence>
<comment type="caution">
    <text evidence="5">The sequence shown here is derived from an EMBL/GenBank/DDBJ whole genome shotgun (WGS) entry which is preliminary data.</text>
</comment>
<reference evidence="5" key="2">
    <citation type="submission" date="2020-07" db="EMBL/GenBank/DDBJ databases">
        <authorList>
            <consortium name="NCBI Pathogen Detection Project"/>
        </authorList>
    </citation>
    <scope>NUCLEOTIDE SEQUENCE</scope>
    <source>
        <strain evidence="5">C25</strain>
    </source>
</reference>
<proteinExistence type="predicted"/>
<reference evidence="5" key="1">
    <citation type="journal article" date="2018" name="Genome Biol.">
        <title>SKESA: strategic k-mer extension for scrupulous assemblies.</title>
        <authorList>
            <person name="Souvorov A."/>
            <person name="Agarwala R."/>
            <person name="Lipman D.J."/>
        </authorList>
    </citation>
    <scope>NUCLEOTIDE SEQUENCE</scope>
    <source>
        <strain evidence="5">C25</strain>
    </source>
</reference>
<dbReference type="InterPro" id="IPR007345">
    <property type="entry name" value="Polysacch_pyruvyl_Trfase"/>
</dbReference>
<gene>
    <name evidence="5" type="ORF">I9063_002286</name>
    <name evidence="6" type="ORF">JJB78_11780</name>
</gene>
<feature type="domain" description="4Fe-4S ferredoxin-type" evidence="4">
    <location>
        <begin position="411"/>
        <end position="440"/>
    </location>
</feature>